<dbReference type="InterPro" id="IPR011547">
    <property type="entry name" value="SLC26A/SulP_dom"/>
</dbReference>
<dbReference type="PATRIC" id="fig|206506.3.peg.2807"/>
<reference evidence="7 8" key="1">
    <citation type="submission" date="2015-04" db="EMBL/GenBank/DDBJ databases">
        <title>Genome sequence of Kerstersia gyiorum CG1.</title>
        <authorList>
            <person name="Greninger A.L."/>
            <person name="Kozyreva V."/>
            <person name="Chaturvedi V."/>
        </authorList>
    </citation>
    <scope>NUCLEOTIDE SEQUENCE [LARGE SCALE GENOMIC DNA]</scope>
    <source>
        <strain evidence="7 8">CG1</strain>
    </source>
</reference>
<evidence type="ECO:0000256" key="1">
    <source>
        <dbReference type="ARBA" id="ARBA00004141"/>
    </source>
</evidence>
<feature type="transmembrane region" description="Helical" evidence="5">
    <location>
        <begin position="62"/>
        <end position="81"/>
    </location>
</feature>
<dbReference type="InterPro" id="IPR006311">
    <property type="entry name" value="TAT_signal"/>
</dbReference>
<feature type="domain" description="STAS" evidence="6">
    <location>
        <begin position="452"/>
        <end position="567"/>
    </location>
</feature>
<gene>
    <name evidence="7" type="ORF">AAV32_13215</name>
</gene>
<keyword evidence="8" id="KW-1185">Reference proteome</keyword>
<dbReference type="GO" id="GO:0055085">
    <property type="term" value="P:transmembrane transport"/>
    <property type="evidence" value="ECO:0007669"/>
    <property type="project" value="InterPro"/>
</dbReference>
<keyword evidence="4 5" id="KW-0472">Membrane</keyword>
<comment type="subcellular location">
    <subcellularLocation>
        <location evidence="1">Membrane</location>
        <topology evidence="1">Multi-pass membrane protein</topology>
    </subcellularLocation>
</comment>
<evidence type="ECO:0000256" key="4">
    <source>
        <dbReference type="ARBA" id="ARBA00023136"/>
    </source>
</evidence>
<evidence type="ECO:0000259" key="6">
    <source>
        <dbReference type="PROSITE" id="PS50801"/>
    </source>
</evidence>
<dbReference type="GeneID" id="99728095"/>
<evidence type="ECO:0000256" key="3">
    <source>
        <dbReference type="ARBA" id="ARBA00022989"/>
    </source>
</evidence>
<feature type="transmembrane region" description="Helical" evidence="5">
    <location>
        <begin position="192"/>
        <end position="210"/>
    </location>
</feature>
<keyword evidence="2 5" id="KW-0812">Transmembrane</keyword>
<feature type="transmembrane region" description="Helical" evidence="5">
    <location>
        <begin position="369"/>
        <end position="389"/>
    </location>
</feature>
<dbReference type="GO" id="GO:0016020">
    <property type="term" value="C:membrane"/>
    <property type="evidence" value="ECO:0007669"/>
    <property type="project" value="UniProtKB-SubCell"/>
</dbReference>
<dbReference type="Pfam" id="PF01740">
    <property type="entry name" value="STAS"/>
    <property type="match status" value="1"/>
</dbReference>
<feature type="transmembrane region" description="Helical" evidence="5">
    <location>
        <begin position="266"/>
        <end position="286"/>
    </location>
</feature>
<feature type="transmembrane region" description="Helical" evidence="5">
    <location>
        <begin position="117"/>
        <end position="137"/>
    </location>
</feature>
<evidence type="ECO:0000313" key="7">
    <source>
        <dbReference type="EMBL" id="KKO70955.1"/>
    </source>
</evidence>
<comment type="caution">
    <text evidence="7">The sequence shown here is derived from an EMBL/GenBank/DDBJ whole genome shotgun (WGS) entry which is preliminary data.</text>
</comment>
<dbReference type="InterPro" id="IPR002645">
    <property type="entry name" value="STAS_dom"/>
</dbReference>
<dbReference type="NCBIfam" id="TIGR00815">
    <property type="entry name" value="sulP"/>
    <property type="match status" value="1"/>
</dbReference>
<dbReference type="PROSITE" id="PS51318">
    <property type="entry name" value="TAT"/>
    <property type="match status" value="1"/>
</dbReference>
<organism evidence="7 8">
    <name type="scientific">Kerstersia gyiorum</name>
    <dbReference type="NCBI Taxonomy" id="206506"/>
    <lineage>
        <taxon>Bacteria</taxon>
        <taxon>Pseudomonadati</taxon>
        <taxon>Pseudomonadota</taxon>
        <taxon>Betaproteobacteria</taxon>
        <taxon>Burkholderiales</taxon>
        <taxon>Alcaligenaceae</taxon>
        <taxon>Kerstersia</taxon>
    </lineage>
</organism>
<dbReference type="Gene3D" id="3.30.750.24">
    <property type="entry name" value="STAS domain"/>
    <property type="match status" value="1"/>
</dbReference>
<feature type="transmembrane region" description="Helical" evidence="5">
    <location>
        <begin position="401"/>
        <end position="424"/>
    </location>
</feature>
<dbReference type="InterPro" id="IPR001902">
    <property type="entry name" value="SLC26A/SulP_fam"/>
</dbReference>
<dbReference type="InterPro" id="IPR036513">
    <property type="entry name" value="STAS_dom_sf"/>
</dbReference>
<feature type="transmembrane region" description="Helical" evidence="5">
    <location>
        <begin position="93"/>
        <end position="111"/>
    </location>
</feature>
<dbReference type="Proteomes" id="UP000078084">
    <property type="component" value="Unassembled WGS sequence"/>
</dbReference>
<evidence type="ECO:0000256" key="5">
    <source>
        <dbReference type="SAM" id="Phobius"/>
    </source>
</evidence>
<accession>A0A171KPY8</accession>
<dbReference type="STRING" id="206506.AAV32_13215"/>
<protein>
    <recommendedName>
        <fullName evidence="6">STAS domain-containing protein</fullName>
    </recommendedName>
</protein>
<dbReference type="AlphaFoldDB" id="A0A171KPY8"/>
<dbReference type="PANTHER" id="PTHR11814">
    <property type="entry name" value="SULFATE TRANSPORTER"/>
    <property type="match status" value="1"/>
</dbReference>
<dbReference type="EMBL" id="LBNE01000010">
    <property type="protein sequence ID" value="KKO70955.1"/>
    <property type="molecule type" value="Genomic_DNA"/>
</dbReference>
<feature type="transmembrane region" description="Helical" evidence="5">
    <location>
        <begin position="149"/>
        <end position="172"/>
    </location>
</feature>
<dbReference type="PROSITE" id="PS50801">
    <property type="entry name" value="STAS"/>
    <property type="match status" value="1"/>
</dbReference>
<keyword evidence="3 5" id="KW-1133">Transmembrane helix</keyword>
<dbReference type="RefSeq" id="WP_068373070.1">
    <property type="nucleotide sequence ID" value="NZ_CP169556.1"/>
</dbReference>
<proteinExistence type="predicted"/>
<sequence>MTHPTKENVAPLLTEQRLASVPLFSTLRIYRREWLKADAMAGLSVAAIQIPTAIAYANLAGLPPLAGLYAAILPLVAYALLGSSRQLIVGPDSATCAMIAAALAPLAVAGTQHYNDMSMLLAIMVGLLSILGGIMRLGFIADFLSRPILLGFMNGVALSIIVGQLGKLSGISLDARDPFLVILELSGRLADAHWPTLTLGLLALALLVAFSWRLPRLPGPLLIIVLLSAATWLFGLDRAGIQVVGAVEGGLPTLSLPSVGLRDAQAMFGEAVAIALVSFCSAMLPARSFAAKNRYRVYPNQDLIALGTANVTSGLSGGFAISGADSRTAINDMVGGKTSMVNLATAIFTALAVVLLDGGLAWIPTAALGAVLIIAALKMVDIAAVRALAKVSPFELRVSLLATLGVLTLGVLPGIILAVLLSLVKQLRLVARPRDAVLGEVPNGSRLFNVAHYPAASSPMGVLVYRFDASLLFFNSDYFRERLRVLISHSAQPISAVVLDAQPIATLDITGALMLEEVQAELADQGIVFCIAGAHGQFRELLERSGLAEKIGARHLFATSLEAVNSLRAEFSARAQASPAPDSL</sequence>
<name>A0A171KPY8_9BURK</name>
<evidence type="ECO:0000256" key="2">
    <source>
        <dbReference type="ARBA" id="ARBA00022692"/>
    </source>
</evidence>
<feature type="transmembrane region" description="Helical" evidence="5">
    <location>
        <begin position="343"/>
        <end position="363"/>
    </location>
</feature>
<feature type="transmembrane region" description="Helical" evidence="5">
    <location>
        <begin position="37"/>
        <end position="56"/>
    </location>
</feature>
<evidence type="ECO:0000313" key="8">
    <source>
        <dbReference type="Proteomes" id="UP000078084"/>
    </source>
</evidence>
<dbReference type="SUPFAM" id="SSF52091">
    <property type="entry name" value="SpoIIaa-like"/>
    <property type="match status" value="1"/>
</dbReference>
<feature type="transmembrane region" description="Helical" evidence="5">
    <location>
        <begin position="217"/>
        <end position="235"/>
    </location>
</feature>
<dbReference type="Pfam" id="PF00916">
    <property type="entry name" value="Sulfate_transp"/>
    <property type="match status" value="1"/>
</dbReference>
<dbReference type="CDD" id="cd07042">
    <property type="entry name" value="STAS_SulP_like_sulfate_transporter"/>
    <property type="match status" value="1"/>
</dbReference>